<reference evidence="1" key="1">
    <citation type="submission" date="2018-02" db="EMBL/GenBank/DDBJ databases">
        <authorList>
            <person name="Cohen D.B."/>
            <person name="Kent A.D."/>
        </authorList>
    </citation>
    <scope>NUCLEOTIDE SEQUENCE</scope>
</reference>
<dbReference type="EMBL" id="OIVN01003569">
    <property type="protein sequence ID" value="SPD12198.1"/>
    <property type="molecule type" value="Genomic_DNA"/>
</dbReference>
<dbReference type="InterPro" id="IPR007750">
    <property type="entry name" value="DUF674"/>
</dbReference>
<sequence length="160" mass="17531">MVGVLGNIYDSIQNLSTPFLQPDVKDTLLTPKVYIADGTGVPLLQLPNVISSKSRKLYGCNYCGAYMSDDPNSFCLCRTYAKTNRELCYQGQPSANNPFFSSETDVGEYVEEAVTYVVMDDLSVKPLSTVSVISLLGNFNGKKIGTLEEKVVDLSMDEVC</sequence>
<protein>
    <submittedName>
        <fullName evidence="1">Uncharacterized protein</fullName>
    </submittedName>
</protein>
<gene>
    <name evidence="1" type="ORF">FSB_LOCUS40080</name>
</gene>
<evidence type="ECO:0000313" key="1">
    <source>
        <dbReference type="EMBL" id="SPD12198.1"/>
    </source>
</evidence>
<proteinExistence type="predicted"/>
<dbReference type="PANTHER" id="PTHR33103:SF19">
    <property type="entry name" value="OS09G0544700 PROTEIN"/>
    <property type="match status" value="1"/>
</dbReference>
<dbReference type="PANTHER" id="PTHR33103">
    <property type="entry name" value="OS01G0153900 PROTEIN"/>
    <property type="match status" value="1"/>
</dbReference>
<dbReference type="AlphaFoldDB" id="A0A2N9HJP8"/>
<dbReference type="Pfam" id="PF05056">
    <property type="entry name" value="DUF674"/>
    <property type="match status" value="1"/>
</dbReference>
<name>A0A2N9HJP8_FAGSY</name>
<organism evidence="1">
    <name type="scientific">Fagus sylvatica</name>
    <name type="common">Beechnut</name>
    <dbReference type="NCBI Taxonomy" id="28930"/>
    <lineage>
        <taxon>Eukaryota</taxon>
        <taxon>Viridiplantae</taxon>
        <taxon>Streptophyta</taxon>
        <taxon>Embryophyta</taxon>
        <taxon>Tracheophyta</taxon>
        <taxon>Spermatophyta</taxon>
        <taxon>Magnoliopsida</taxon>
        <taxon>eudicotyledons</taxon>
        <taxon>Gunneridae</taxon>
        <taxon>Pentapetalae</taxon>
        <taxon>rosids</taxon>
        <taxon>fabids</taxon>
        <taxon>Fagales</taxon>
        <taxon>Fagaceae</taxon>
        <taxon>Fagus</taxon>
    </lineage>
</organism>
<accession>A0A2N9HJP8</accession>